<gene>
    <name evidence="1" type="ORF">DEH80_03800</name>
</gene>
<organism evidence="1 2">
    <name type="scientific">Abyssibacter profundi</name>
    <dbReference type="NCBI Taxonomy" id="2182787"/>
    <lineage>
        <taxon>Bacteria</taxon>
        <taxon>Pseudomonadati</taxon>
        <taxon>Pseudomonadota</taxon>
        <taxon>Gammaproteobacteria</taxon>
        <taxon>Chromatiales</taxon>
        <taxon>Oceanococcaceae</taxon>
        <taxon>Abyssibacter</taxon>
    </lineage>
</organism>
<evidence type="ECO:0000313" key="1">
    <source>
        <dbReference type="EMBL" id="PWN57071.1"/>
    </source>
</evidence>
<dbReference type="AlphaFoldDB" id="A0A363UNR3"/>
<reference evidence="1 2" key="1">
    <citation type="submission" date="2018-05" db="EMBL/GenBank/DDBJ databases">
        <title>Abyssibacter profundi OUC007T gen. nov., sp. nov, a marine bacterium isolated from seawater of the Mariana Trench.</title>
        <authorList>
            <person name="Zhou S."/>
        </authorList>
    </citation>
    <scope>NUCLEOTIDE SEQUENCE [LARGE SCALE GENOMIC DNA]</scope>
    <source>
        <strain evidence="1 2">OUC007</strain>
    </source>
</reference>
<dbReference type="OrthoDB" id="178023at2"/>
<dbReference type="EMBL" id="QEQK01000003">
    <property type="protein sequence ID" value="PWN57071.1"/>
    <property type="molecule type" value="Genomic_DNA"/>
</dbReference>
<sequence length="490" mass="55852">MARRCFDPGQGLFQHRRLAWQRRHAKSKTSYVLTSEETMSRSIARLTGMSLAAATAVVSLNAHAKVSAEEAAKLGSELTPLGAEQAGNSAGTIPAWDGGYHNPDWPEGKRFENPWPDDKPKFEITKSNMSQYAANLSEGQKAILEKYDTYKIPVYETRRSAANPQYIYDATKENATRAELTNDGETLVNAAIGAPFPIPKSGKEIIWNHRTRYRGPSLVRYNVQAAVQTSGAFSLFKLKEDVRFNYTEKGMTPDGLNNVLLYFLQSIEEPPRQAGQILLVHETADQVKEPRRAWLYNPGQRRLRRAPNVAYDNPGTGSDGLRTNDQLDTFNGATDRYTWKLVGKKEMYIPYNAYELHSDDNEYDDIIKPGHIDQDLTRYELHRVWVVDATVKDGTSHIYDRRTFYVDEDTWQIALVDIYDKRGQLWRVQEAHAMNFYRYPATAQIAGTVYDLLANRYLVQEMNNEEDEHIAEDFDEGYFAPGNVKKLARK</sequence>
<protein>
    <submittedName>
        <fullName evidence="1">DUF1329 domain-containing protein</fullName>
    </submittedName>
</protein>
<dbReference type="Pfam" id="PF07044">
    <property type="entry name" value="DUF1329"/>
    <property type="match status" value="1"/>
</dbReference>
<dbReference type="Proteomes" id="UP000251800">
    <property type="component" value="Unassembled WGS sequence"/>
</dbReference>
<name>A0A363UNR3_9GAMM</name>
<comment type="caution">
    <text evidence="1">The sequence shown here is derived from an EMBL/GenBank/DDBJ whole genome shotgun (WGS) entry which is preliminary data.</text>
</comment>
<evidence type="ECO:0000313" key="2">
    <source>
        <dbReference type="Proteomes" id="UP000251800"/>
    </source>
</evidence>
<dbReference type="InterPro" id="IPR010752">
    <property type="entry name" value="DUF1329"/>
</dbReference>
<keyword evidence="2" id="KW-1185">Reference proteome</keyword>
<accession>A0A363UNR3</accession>
<dbReference type="Gene3D" id="2.50.20.10">
    <property type="entry name" value="Lipoprotein localisation LolA/LolB/LppX"/>
    <property type="match status" value="1"/>
</dbReference>
<proteinExistence type="predicted"/>
<dbReference type="CDD" id="cd16329">
    <property type="entry name" value="LolA_like"/>
    <property type="match status" value="1"/>
</dbReference>